<dbReference type="AlphaFoldDB" id="A0A9D2PE88"/>
<evidence type="ECO:0000256" key="2">
    <source>
        <dbReference type="SAM" id="MobiDB-lite"/>
    </source>
</evidence>
<proteinExistence type="inferred from homology"/>
<dbReference type="SUPFAM" id="SSF81296">
    <property type="entry name" value="E set domains"/>
    <property type="match status" value="1"/>
</dbReference>
<dbReference type="Gene3D" id="2.60.40.10">
    <property type="entry name" value="Immunoglobulins"/>
    <property type="match status" value="1"/>
</dbReference>
<comment type="similarity">
    <text evidence="1">Belongs to the glycosyl hydrolase 13 family.</text>
</comment>
<dbReference type="Proteomes" id="UP000823883">
    <property type="component" value="Unassembled WGS sequence"/>
</dbReference>
<dbReference type="PANTHER" id="PTHR43002">
    <property type="entry name" value="GLYCOGEN DEBRANCHING ENZYME"/>
    <property type="match status" value="1"/>
</dbReference>
<comment type="caution">
    <text evidence="4">The sequence shown here is derived from an EMBL/GenBank/DDBJ whole genome shotgun (WGS) entry which is preliminary data.</text>
</comment>
<evidence type="ECO:0000259" key="3">
    <source>
        <dbReference type="SMART" id="SM00642"/>
    </source>
</evidence>
<feature type="domain" description="Glycosyl hydrolase family 13 catalytic" evidence="3">
    <location>
        <begin position="138"/>
        <end position="482"/>
    </location>
</feature>
<dbReference type="InterPro" id="IPR013780">
    <property type="entry name" value="Glyco_hydro_b"/>
</dbReference>
<dbReference type="Gene3D" id="2.60.40.1180">
    <property type="entry name" value="Golgi alpha-mannosidase II"/>
    <property type="match status" value="1"/>
</dbReference>
<organism evidence="4 5">
    <name type="scientific">Candidatus Lachnoclostridium pullistercoris</name>
    <dbReference type="NCBI Taxonomy" id="2838632"/>
    <lineage>
        <taxon>Bacteria</taxon>
        <taxon>Bacillati</taxon>
        <taxon>Bacillota</taxon>
        <taxon>Clostridia</taxon>
        <taxon>Lachnospirales</taxon>
        <taxon>Lachnospiraceae</taxon>
    </lineage>
</organism>
<name>A0A9D2PE88_9FIRM</name>
<dbReference type="SMART" id="SM00642">
    <property type="entry name" value="Aamy"/>
    <property type="match status" value="1"/>
</dbReference>
<sequence>MGDFYISENKKWYPLGAVKVRGGYHFATTAGKESCALVLYRAGREKPVQKIFFREEDKTGDVWNMTLTGGDFQGLEYAYEADGTLQADPYGLSFDGRDKWGSLTQVKKPLKTPLEQEEFDWEGDRPLEIPYEDTVIYRLHVRGFTKHSSSGTEEHGTFSAIAEKIPYLKDLGVTAVELLPPVEFEEVMVPEGAGKHPYVREEPTGKLNYWGYGKSCVFAPKASYSSGREKHPVKEFKELVKSLHKAGLEIIVELYFTGAESPVFALDAVRSWVEHYHVDGVHLVGNAPLKLIGEDPFLSRTKLIALSWDGVDGGRVRHLGEYNDGFLEDSRRLLKGDEGQINQLVFRLKRNPKDSAAINYIASTNGFTLMDMVSYDRKHNEANGENGRDGTDSNYSWNCGVEGPTRKKKVLEMRKKQIRNALLLVFLSQGTPLLMAGDEFGNSQGGNNNAYCQDNETSWLNWNLLKTNSDIHDFVKFLIGFRKAHPMFHMSGEPKVMDYKVCGYPDVSFHGVKAWCPEFENFRRQLGVLYCGEYGLKPDGTADDFFYVIYNMHWEPHEFALPHLPKDRKWLVAVNSDDAGANGFYSEGEEKAVKDQKRFMAAPRSIVVLVGKKMPETETEKKEKPSGGKKKSAAEGKKEKAAAVKAAAEAAQKKAEPAEEKKAESAEEKKVKSAEGKEAGSTAEKKTGLTAEKETAPAV</sequence>
<feature type="region of interest" description="Disordered" evidence="2">
    <location>
        <begin position="612"/>
        <end position="699"/>
    </location>
</feature>
<dbReference type="GO" id="GO:0005975">
    <property type="term" value="P:carbohydrate metabolic process"/>
    <property type="evidence" value="ECO:0007669"/>
    <property type="project" value="InterPro"/>
</dbReference>
<dbReference type="Gene3D" id="3.20.20.80">
    <property type="entry name" value="Glycosidases"/>
    <property type="match status" value="2"/>
</dbReference>
<evidence type="ECO:0000313" key="4">
    <source>
        <dbReference type="EMBL" id="HJC48337.1"/>
    </source>
</evidence>
<dbReference type="InterPro" id="IPR006047">
    <property type="entry name" value="GH13_cat_dom"/>
</dbReference>
<dbReference type="InterPro" id="IPR013783">
    <property type="entry name" value="Ig-like_fold"/>
</dbReference>
<gene>
    <name evidence="4" type="ORF">IAA04_09830</name>
</gene>
<reference evidence="4" key="2">
    <citation type="submission" date="2021-04" db="EMBL/GenBank/DDBJ databases">
        <authorList>
            <person name="Gilroy R."/>
        </authorList>
    </citation>
    <scope>NUCLEOTIDE SEQUENCE</scope>
    <source>
        <strain evidence="4">CHK183-5548</strain>
    </source>
</reference>
<dbReference type="SUPFAM" id="SSF51445">
    <property type="entry name" value="(Trans)glycosidases"/>
    <property type="match status" value="1"/>
</dbReference>
<reference evidence="4" key="1">
    <citation type="journal article" date="2021" name="PeerJ">
        <title>Extensive microbial diversity within the chicken gut microbiome revealed by metagenomics and culture.</title>
        <authorList>
            <person name="Gilroy R."/>
            <person name="Ravi A."/>
            <person name="Getino M."/>
            <person name="Pursley I."/>
            <person name="Horton D.L."/>
            <person name="Alikhan N.F."/>
            <person name="Baker D."/>
            <person name="Gharbi K."/>
            <person name="Hall N."/>
            <person name="Watson M."/>
            <person name="Adriaenssens E.M."/>
            <person name="Foster-Nyarko E."/>
            <person name="Jarju S."/>
            <person name="Secka A."/>
            <person name="Antonio M."/>
            <person name="Oren A."/>
            <person name="Chaudhuri R.R."/>
            <person name="La Ragione R."/>
            <person name="Hildebrand F."/>
            <person name="Pallen M.J."/>
        </authorList>
    </citation>
    <scope>NUCLEOTIDE SEQUENCE</scope>
    <source>
        <strain evidence="4">CHK183-5548</strain>
    </source>
</reference>
<protein>
    <submittedName>
        <fullName evidence="4">Alpha-amylase</fullName>
    </submittedName>
</protein>
<feature type="compositionally biased region" description="Basic and acidic residues" evidence="2">
    <location>
        <begin position="613"/>
        <end position="642"/>
    </location>
</feature>
<dbReference type="EMBL" id="DWWL01000063">
    <property type="protein sequence ID" value="HJC48337.1"/>
    <property type="molecule type" value="Genomic_DNA"/>
</dbReference>
<dbReference type="SUPFAM" id="SSF51011">
    <property type="entry name" value="Glycosyl hydrolase domain"/>
    <property type="match status" value="1"/>
</dbReference>
<dbReference type="InterPro" id="IPR014756">
    <property type="entry name" value="Ig_E-set"/>
</dbReference>
<dbReference type="InterPro" id="IPR017853">
    <property type="entry name" value="GH"/>
</dbReference>
<feature type="compositionally biased region" description="Basic and acidic residues" evidence="2">
    <location>
        <begin position="651"/>
        <end position="699"/>
    </location>
</feature>
<evidence type="ECO:0000256" key="1">
    <source>
        <dbReference type="ARBA" id="ARBA00008061"/>
    </source>
</evidence>
<accession>A0A9D2PE88</accession>
<evidence type="ECO:0000313" key="5">
    <source>
        <dbReference type="Proteomes" id="UP000823883"/>
    </source>
</evidence>